<dbReference type="PROSITE" id="PS50042">
    <property type="entry name" value="CNMP_BINDING_3"/>
    <property type="match status" value="1"/>
</dbReference>
<comment type="caution">
    <text evidence="3">The sequence shown here is derived from an EMBL/GenBank/DDBJ whole genome shotgun (WGS) entry which is preliminary data.</text>
</comment>
<protein>
    <submittedName>
        <fullName evidence="3">Cyclic nucleotide-binding domain-containing protein 2</fullName>
    </submittedName>
</protein>
<feature type="domain" description="Cyclic nucleotide-binding" evidence="2">
    <location>
        <begin position="310"/>
        <end position="349"/>
    </location>
</feature>
<feature type="compositionally biased region" description="Basic residues" evidence="1">
    <location>
        <begin position="85"/>
        <end position="95"/>
    </location>
</feature>
<evidence type="ECO:0000259" key="2">
    <source>
        <dbReference type="PROSITE" id="PS50042"/>
    </source>
</evidence>
<dbReference type="GO" id="GO:0030552">
    <property type="term" value="F:cAMP binding"/>
    <property type="evidence" value="ECO:0007669"/>
    <property type="project" value="TreeGrafter"/>
</dbReference>
<feature type="region of interest" description="Disordered" evidence="1">
    <location>
        <begin position="67"/>
        <end position="109"/>
    </location>
</feature>
<evidence type="ECO:0000256" key="1">
    <source>
        <dbReference type="SAM" id="MobiDB-lite"/>
    </source>
</evidence>
<dbReference type="EMBL" id="JARQWQ010000030">
    <property type="protein sequence ID" value="KAK2562173.1"/>
    <property type="molecule type" value="Genomic_DNA"/>
</dbReference>
<dbReference type="GO" id="GO:0007283">
    <property type="term" value="P:spermatogenesis"/>
    <property type="evidence" value="ECO:0007669"/>
    <property type="project" value="TreeGrafter"/>
</dbReference>
<sequence length="900" mass="102598">MEHVKTAEARPRELQSNENLDASLLFSRRLSLNHQMLQTRVGSSQADEEIPRLLKVLRKKSLVNGSSRENTTISENNAMPPHESRCRRWSYHPKSRNQTSRGQQKAEYAKTNLPRRWFKEYEKKQEEIRMEGQKKHQPLERFRRAVKLVELTGQNADLSVKLSALNPDFNFFHCYLMSLMHISGDTKNSIEIQTCNTAFRSAIHFAVEKGQHSQVTSDATLSLKSTEVKGTVENLMFDPELYKGHREFLLPHWAKKITNKDPGCRTHQETHSIVQLMKQLKAFRRYSFKAQEALFEDDEHSAFGKPTENAVLKRGDYFGELAFIRNLKRAATVVCLEKTELLSIDKEDFFSAKIDECFKADAQKRVQFLQEHQVFSTWPEDVIKKVAVESRLRDYNSDEVIVRDSSDLHWIVFIVEGQCDVLRLLDLSNCKNYIRHAVKYRMERIQDGKAATYRLNTEEASLSSIVTRGFPFIMKTAEFTKSPENALLHSKSAGCYDRFQSNKLPPKRPNDKVLAKGILQSENIRPKPIRTRVCFDDDGKQDPCPKQDDLYLKQDLPASSHNLGYKNVQVDDEAANTDIDVELIGEKMEGNTGVGVFMAVDRLQSGQCFGAWSLLEQEEKFLPLSKADEFQSKAKRQALKEKKPRERKFTLVSGGCEVIKVAKDVFLKYSDDETLKKLKIFTTYYPRDSNLCQTYLQQSDWRTYREEIVDHVVARHIVRLETARGFLQSHSVRSSPVPSPLCSINAWSPSNSRWEYFTDAGWVSGKVTRSLVEARNSRSSSAASSVAKLSRSSSSYRKQSANLRKTPCSSAATTRGTFGASRGSSGTSRQSPLPPTAALKSPEKRLPLVTNDLVLAQGSHRALVLTQGGSRCNDYQLEIERRIINKHDLDKHCPHLGQVT</sequence>
<dbReference type="Proteomes" id="UP001249851">
    <property type="component" value="Unassembled WGS sequence"/>
</dbReference>
<dbReference type="InterPro" id="IPR000595">
    <property type="entry name" value="cNMP-bd_dom"/>
</dbReference>
<feature type="compositionally biased region" description="Polar residues" evidence="1">
    <location>
        <begin position="807"/>
        <end position="831"/>
    </location>
</feature>
<name>A0AAD9V5M8_ACRCE</name>
<feature type="compositionally biased region" description="Polar residues" evidence="1">
    <location>
        <begin position="67"/>
        <end position="77"/>
    </location>
</feature>
<accession>A0AAD9V5M8</accession>
<dbReference type="PANTHER" id="PTHR23011:SF43">
    <property type="entry name" value="CYCLIC NUCLEOTIDE-BINDING DOMAIN-CONTAINING PROTEIN 2"/>
    <property type="match status" value="1"/>
</dbReference>
<proteinExistence type="predicted"/>
<dbReference type="Gene3D" id="2.60.120.10">
    <property type="entry name" value="Jelly Rolls"/>
    <property type="match status" value="2"/>
</dbReference>
<keyword evidence="4" id="KW-1185">Reference proteome</keyword>
<dbReference type="CDD" id="cd00038">
    <property type="entry name" value="CAP_ED"/>
    <property type="match status" value="1"/>
</dbReference>
<feature type="compositionally biased region" description="Low complexity" evidence="1">
    <location>
        <begin position="782"/>
        <end position="801"/>
    </location>
</feature>
<organism evidence="3 4">
    <name type="scientific">Acropora cervicornis</name>
    <name type="common">Staghorn coral</name>
    <dbReference type="NCBI Taxonomy" id="6130"/>
    <lineage>
        <taxon>Eukaryota</taxon>
        <taxon>Metazoa</taxon>
        <taxon>Cnidaria</taxon>
        <taxon>Anthozoa</taxon>
        <taxon>Hexacorallia</taxon>
        <taxon>Scleractinia</taxon>
        <taxon>Astrocoeniina</taxon>
        <taxon>Acroporidae</taxon>
        <taxon>Acropora</taxon>
    </lineage>
</organism>
<dbReference type="InterPro" id="IPR014710">
    <property type="entry name" value="RmlC-like_jellyroll"/>
</dbReference>
<feature type="region of interest" description="Disordered" evidence="1">
    <location>
        <begin position="782"/>
        <end position="844"/>
    </location>
</feature>
<reference evidence="3" key="2">
    <citation type="journal article" date="2023" name="Science">
        <title>Genomic signatures of disease resistance in endangered staghorn corals.</title>
        <authorList>
            <person name="Vollmer S.V."/>
            <person name="Selwyn J.D."/>
            <person name="Despard B.A."/>
            <person name="Roesel C.L."/>
        </authorList>
    </citation>
    <scope>NUCLEOTIDE SEQUENCE</scope>
    <source>
        <strain evidence="3">K2</strain>
    </source>
</reference>
<evidence type="ECO:0000313" key="4">
    <source>
        <dbReference type="Proteomes" id="UP001249851"/>
    </source>
</evidence>
<evidence type="ECO:0000313" key="3">
    <source>
        <dbReference type="EMBL" id="KAK2562173.1"/>
    </source>
</evidence>
<gene>
    <name evidence="3" type="ORF">P5673_014945</name>
</gene>
<reference evidence="3" key="1">
    <citation type="journal article" date="2023" name="G3 (Bethesda)">
        <title>Whole genome assembly and annotation of the endangered Caribbean coral Acropora cervicornis.</title>
        <authorList>
            <person name="Selwyn J.D."/>
            <person name="Vollmer S.V."/>
        </authorList>
    </citation>
    <scope>NUCLEOTIDE SEQUENCE</scope>
    <source>
        <strain evidence="3">K2</strain>
    </source>
</reference>
<dbReference type="PANTHER" id="PTHR23011">
    <property type="entry name" value="CYCLIC NUCLEOTIDE-BINDING DOMAIN CONTAINING PROTEIN"/>
    <property type="match status" value="1"/>
</dbReference>
<dbReference type="InterPro" id="IPR018490">
    <property type="entry name" value="cNMP-bd_dom_sf"/>
</dbReference>
<dbReference type="AlphaFoldDB" id="A0AAD9V5M8"/>
<dbReference type="SUPFAM" id="SSF51206">
    <property type="entry name" value="cAMP-binding domain-like"/>
    <property type="match status" value="2"/>
</dbReference>
<dbReference type="Pfam" id="PF00027">
    <property type="entry name" value="cNMP_binding"/>
    <property type="match status" value="1"/>
</dbReference>